<dbReference type="AlphaFoldDB" id="A0A9W5YRW1"/>
<protein>
    <submittedName>
        <fullName evidence="1">Uncharacterized protein</fullName>
    </submittedName>
</protein>
<reference evidence="1" key="1">
    <citation type="submission" date="2022-07" db="EMBL/GenBank/DDBJ databases">
        <title>Taxonomy of Aspergillus series Nigri: significant species reduction supported by multi-species coalescent approaches.</title>
        <authorList>
            <person name="Bian C."/>
            <person name="Kusuya Y."/>
            <person name="Sklenar F."/>
            <person name="D'hooge E."/>
            <person name="Yaguchi T."/>
            <person name="Takahashi H."/>
            <person name="Hubka V."/>
        </authorList>
    </citation>
    <scope>NUCLEOTIDE SEQUENCE</scope>
    <source>
        <strain evidence="1">CBS 733.88</strain>
    </source>
</reference>
<proteinExistence type="predicted"/>
<name>A0A9W5YRW1_9EURO</name>
<organism evidence="1 2">
    <name type="scientific">Aspergillus brasiliensis</name>
    <dbReference type="NCBI Taxonomy" id="319629"/>
    <lineage>
        <taxon>Eukaryota</taxon>
        <taxon>Fungi</taxon>
        <taxon>Dikarya</taxon>
        <taxon>Ascomycota</taxon>
        <taxon>Pezizomycotina</taxon>
        <taxon>Eurotiomycetes</taxon>
        <taxon>Eurotiomycetidae</taxon>
        <taxon>Eurotiales</taxon>
        <taxon>Aspergillaceae</taxon>
        <taxon>Aspergillus</taxon>
        <taxon>Aspergillus subgen. Circumdati</taxon>
    </lineage>
</organism>
<dbReference type="EMBL" id="BROQ01000039">
    <property type="protein sequence ID" value="GKZ21413.1"/>
    <property type="molecule type" value="Genomic_DNA"/>
</dbReference>
<dbReference type="Proteomes" id="UP001143548">
    <property type="component" value="Unassembled WGS sequence"/>
</dbReference>
<accession>A0A9W5YRW1</accession>
<gene>
    <name evidence="1" type="ORF">AbraCBS73388_007098</name>
</gene>
<evidence type="ECO:0000313" key="2">
    <source>
        <dbReference type="Proteomes" id="UP001143548"/>
    </source>
</evidence>
<evidence type="ECO:0000313" key="1">
    <source>
        <dbReference type="EMBL" id="GKZ21413.1"/>
    </source>
</evidence>
<sequence>MVHRPGAVSLVFANHFKEGHGNQPPRTRDERIARFVPVQIVLPADNVKEVSLAEGEFLRVSGFRLVIVERFDDLRAAQGYGQQRVAKDGLLD</sequence>
<comment type="caution">
    <text evidence="1">The sequence shown here is derived from an EMBL/GenBank/DDBJ whole genome shotgun (WGS) entry which is preliminary data.</text>
</comment>